<protein>
    <recommendedName>
        <fullName evidence="3">Tripartite tricarboxylate transporter substrate binding protein</fullName>
    </recommendedName>
</protein>
<gene>
    <name evidence="2" type="ORF">Csp_A05080</name>
</gene>
<proteinExistence type="inferred from homology"/>
<dbReference type="Pfam" id="PF03401">
    <property type="entry name" value="TctC"/>
    <property type="match status" value="1"/>
</dbReference>
<sequence length="217" mass="22489">MHSCGFAHTLYLIRAMNNTPISRRISLVTMLCTGLFQVQAFAQGGFPDKPVKIVVPFAPGAGTDAMGRLMAQKLGEVMGGSFVVENRTGASGAIGTQYVAQQPADGYTLLLVASPFTTVAASLPTAGYDPIKSFTPVGMIASGPLVWATTPQTGIASMQDLVAKAKAQPGALNYGSAGAGGVNHLVLELLSTHRTSSPTSISRVRACHHDMISVSAV</sequence>
<dbReference type="InterPro" id="IPR042100">
    <property type="entry name" value="Bug_dom1"/>
</dbReference>
<comment type="similarity">
    <text evidence="1">Belongs to the UPF0065 (bug) family.</text>
</comment>
<organism evidence="2">
    <name type="scientific">Curvibacter symbiont subsp. Hydra magnipapillata</name>
    <dbReference type="NCBI Taxonomy" id="667019"/>
    <lineage>
        <taxon>Bacteria</taxon>
        <taxon>Pseudomonadati</taxon>
        <taxon>Pseudomonadota</taxon>
        <taxon>Betaproteobacteria</taxon>
        <taxon>Burkholderiales</taxon>
        <taxon>Comamonadaceae</taxon>
        <taxon>Curvibacter</taxon>
    </lineage>
</organism>
<evidence type="ECO:0008006" key="3">
    <source>
        <dbReference type="Google" id="ProtNLM"/>
    </source>
</evidence>
<evidence type="ECO:0000256" key="1">
    <source>
        <dbReference type="ARBA" id="ARBA00006987"/>
    </source>
</evidence>
<name>C9Y8Q7_CURXX</name>
<accession>C9Y8Q7</accession>
<dbReference type="PANTHER" id="PTHR42928">
    <property type="entry name" value="TRICARBOXYLATE-BINDING PROTEIN"/>
    <property type="match status" value="1"/>
</dbReference>
<dbReference type="AlphaFoldDB" id="C9Y8Q7"/>
<dbReference type="EMBL" id="FN543104">
    <property type="protein sequence ID" value="CBA27998.1"/>
    <property type="molecule type" value="Genomic_DNA"/>
</dbReference>
<dbReference type="PANTHER" id="PTHR42928:SF5">
    <property type="entry name" value="BLR1237 PROTEIN"/>
    <property type="match status" value="1"/>
</dbReference>
<evidence type="ECO:0000313" key="2">
    <source>
        <dbReference type="EMBL" id="CBA27998.1"/>
    </source>
</evidence>
<dbReference type="InterPro" id="IPR005064">
    <property type="entry name" value="BUG"/>
</dbReference>
<dbReference type="Gene3D" id="3.40.190.150">
    <property type="entry name" value="Bordetella uptake gene, domain 1"/>
    <property type="match status" value="1"/>
</dbReference>
<reference evidence="2" key="1">
    <citation type="journal article" date="2010" name="Nature">
        <title>The dynamic genome of Hydra.</title>
        <authorList>
            <person name="Chapman J.A."/>
            <person name="Kirkness E.F."/>
            <person name="Simakov O."/>
            <person name="Hampson S.E."/>
            <person name="Mitros T."/>
            <person name="Weinmaier T."/>
            <person name="Rattei T."/>
            <person name="Balasubramanian P.G."/>
            <person name="Borman J."/>
            <person name="Busam D."/>
            <person name="Disbennett K."/>
            <person name="Pfannkoch C."/>
            <person name="Sumin N."/>
            <person name="Sutton G."/>
            <person name="Viswanathan L."/>
            <person name="Walenz B."/>
            <person name="Goodstein D.M."/>
            <person name="Hellsten U."/>
            <person name="Kawashima T."/>
            <person name="Prochnik S.E."/>
            <person name="Putnam N.H."/>
            <person name="Shu S."/>
            <person name="Blumberg B."/>
            <person name="Dana C.E."/>
            <person name="Gee L."/>
            <person name="Kibler D.F."/>
            <person name="Law L."/>
            <person name="Lindgens D."/>
            <person name="Martinez D.E."/>
            <person name="Peng J."/>
            <person name="Wigge P.A."/>
            <person name="Bertulat B."/>
            <person name="Guder C."/>
            <person name="Nakamura Y."/>
            <person name="Ozbek S."/>
            <person name="Watanabe H."/>
            <person name="Khalturin K."/>
            <person name="Hemmrich G."/>
            <person name="Franke A."/>
            <person name="Augustin R."/>
            <person name="Fraune S."/>
            <person name="Hayakawa E."/>
            <person name="Hayakawa S."/>
            <person name="Hirose M."/>
            <person name="Hwang J."/>
            <person name="Ikeo K."/>
            <person name="Nishimiya-Fujisawa C."/>
            <person name="Ogura A."/>
            <person name="Takahashi T."/>
            <person name="Steinmetz P.R."/>
            <person name="Zhang X."/>
            <person name="Aufschnaiter R."/>
            <person name="Eder M.K."/>
            <person name="Gorny A.K."/>
            <person name="Salvenmoser W."/>
            <person name="Heimberg A.M."/>
            <person name="Wheeler B.M."/>
            <person name="Peterson K.J."/>
            <person name="Boettger A."/>
            <person name="Tischler P."/>
            <person name="Wolf A."/>
            <person name="Gojobori T."/>
            <person name="Remington K.A."/>
            <person name="Strausberg R.L."/>
            <person name="Venter J."/>
            <person name="Technau U."/>
            <person name="Hobmayer B."/>
            <person name="Bosch T.C."/>
            <person name="Holstein T.W."/>
            <person name="Fujisawa T."/>
            <person name="Bode H.R."/>
            <person name="David C.N."/>
            <person name="Rokhsar D.S."/>
            <person name="Steele R.E."/>
        </authorList>
    </citation>
    <scope>NUCLEOTIDE SEQUENCE</scope>
</reference>